<gene>
    <name evidence="1" type="ORF">PACLA_8A027109</name>
</gene>
<proteinExistence type="predicted"/>
<dbReference type="OrthoDB" id="2130750at2759"/>
<name>A0A6S7J6D9_PARCT</name>
<comment type="caution">
    <text evidence="1">The sequence shown here is derived from an EMBL/GenBank/DDBJ whole genome shotgun (WGS) entry which is preliminary data.</text>
</comment>
<evidence type="ECO:0000313" key="1">
    <source>
        <dbReference type="EMBL" id="CAB4026088.1"/>
    </source>
</evidence>
<reference evidence="1" key="1">
    <citation type="submission" date="2020-04" db="EMBL/GenBank/DDBJ databases">
        <authorList>
            <person name="Alioto T."/>
            <person name="Alioto T."/>
            <person name="Gomez Garrido J."/>
        </authorList>
    </citation>
    <scope>NUCLEOTIDE SEQUENCE</scope>
    <source>
        <strain evidence="1">A484AB</strain>
    </source>
</reference>
<feature type="non-terminal residue" evidence="1">
    <location>
        <position position="1"/>
    </location>
</feature>
<keyword evidence="2" id="KW-1185">Reference proteome</keyword>
<organism evidence="1 2">
    <name type="scientific">Paramuricea clavata</name>
    <name type="common">Red gorgonian</name>
    <name type="synonym">Violescent sea-whip</name>
    <dbReference type="NCBI Taxonomy" id="317549"/>
    <lineage>
        <taxon>Eukaryota</taxon>
        <taxon>Metazoa</taxon>
        <taxon>Cnidaria</taxon>
        <taxon>Anthozoa</taxon>
        <taxon>Octocorallia</taxon>
        <taxon>Malacalcyonacea</taxon>
        <taxon>Plexauridae</taxon>
        <taxon>Paramuricea</taxon>
    </lineage>
</organism>
<evidence type="ECO:0000313" key="2">
    <source>
        <dbReference type="Proteomes" id="UP001152795"/>
    </source>
</evidence>
<sequence length="335" mass="38157">MLERRPDMKIDIFMSKIIKQITSTIKGSYMSSCPEFMFSRYFGEAINDSKLKGCPYCQVFRYYTCTRKPGHFAKQDESIERLTGLSTISQIQRTANAVLYLRGSGFTPRLVSCCHCHSFGGTFTTEQIEIRYRNPMKNLHMYSITATTTLNAISLTNMKTLPTNGSTAIHGRSRKNNGLQTPSKSDLVELQHQCAEKDRQIQDLEEKLATVKQKRLEDKVKLKELEKTKLQLGQLVTYKTKWQESQKDLQAQLKSAKKELQELKEAHDEQPDDLASLQEAVEMATLDKEMAEEKFESIVQENESLKEKVEEFSLELEILRSEVSDGGIEGAATNA</sequence>
<dbReference type="AlphaFoldDB" id="A0A6S7J6D9"/>
<accession>A0A6S7J6D9</accession>
<dbReference type="Proteomes" id="UP001152795">
    <property type="component" value="Unassembled WGS sequence"/>
</dbReference>
<protein>
    <submittedName>
        <fullName evidence="1">Uncharacterized protein</fullName>
    </submittedName>
</protein>
<dbReference type="EMBL" id="CACRXK020014003">
    <property type="protein sequence ID" value="CAB4026088.1"/>
    <property type="molecule type" value="Genomic_DNA"/>
</dbReference>